<dbReference type="OrthoDB" id="6373272at2759"/>
<organism evidence="1 2">
    <name type="scientific">Elysia chlorotica</name>
    <name type="common">Eastern emerald elysia</name>
    <name type="synonym">Sea slug</name>
    <dbReference type="NCBI Taxonomy" id="188477"/>
    <lineage>
        <taxon>Eukaryota</taxon>
        <taxon>Metazoa</taxon>
        <taxon>Spiralia</taxon>
        <taxon>Lophotrochozoa</taxon>
        <taxon>Mollusca</taxon>
        <taxon>Gastropoda</taxon>
        <taxon>Heterobranchia</taxon>
        <taxon>Euthyneura</taxon>
        <taxon>Panpulmonata</taxon>
        <taxon>Sacoglossa</taxon>
        <taxon>Placobranchoidea</taxon>
        <taxon>Plakobranchidae</taxon>
        <taxon>Elysia</taxon>
    </lineage>
</organism>
<gene>
    <name evidence="1" type="ORF">EGW08_015616</name>
</gene>
<comment type="caution">
    <text evidence="1">The sequence shown here is derived from an EMBL/GenBank/DDBJ whole genome shotgun (WGS) entry which is preliminary data.</text>
</comment>
<evidence type="ECO:0000313" key="1">
    <source>
        <dbReference type="EMBL" id="RUS76607.1"/>
    </source>
</evidence>
<keyword evidence="2" id="KW-1185">Reference proteome</keyword>
<dbReference type="Proteomes" id="UP000271974">
    <property type="component" value="Unassembled WGS sequence"/>
</dbReference>
<proteinExistence type="predicted"/>
<dbReference type="STRING" id="188477.A0A3S1B041"/>
<protein>
    <submittedName>
        <fullName evidence="1">Uncharacterized protein</fullName>
    </submittedName>
</protein>
<reference evidence="1 2" key="1">
    <citation type="submission" date="2019-01" db="EMBL/GenBank/DDBJ databases">
        <title>A draft genome assembly of the solar-powered sea slug Elysia chlorotica.</title>
        <authorList>
            <person name="Cai H."/>
            <person name="Li Q."/>
            <person name="Fang X."/>
            <person name="Li J."/>
            <person name="Curtis N.E."/>
            <person name="Altenburger A."/>
            <person name="Shibata T."/>
            <person name="Feng M."/>
            <person name="Maeda T."/>
            <person name="Schwartz J.A."/>
            <person name="Shigenobu S."/>
            <person name="Lundholm N."/>
            <person name="Nishiyama T."/>
            <person name="Yang H."/>
            <person name="Hasebe M."/>
            <person name="Li S."/>
            <person name="Pierce S.K."/>
            <person name="Wang J."/>
        </authorList>
    </citation>
    <scope>NUCLEOTIDE SEQUENCE [LARGE SCALE GENOMIC DNA]</scope>
    <source>
        <strain evidence="1">EC2010</strain>
        <tissue evidence="1">Whole organism of an adult</tissue>
    </source>
</reference>
<accession>A0A3S1B041</accession>
<dbReference type="EMBL" id="RQTK01000649">
    <property type="protein sequence ID" value="RUS76607.1"/>
    <property type="molecule type" value="Genomic_DNA"/>
</dbReference>
<dbReference type="AlphaFoldDB" id="A0A3S1B041"/>
<evidence type="ECO:0000313" key="2">
    <source>
        <dbReference type="Proteomes" id="UP000271974"/>
    </source>
</evidence>
<sequence length="204" mass="23737">MKFSLYELLYVRSVRGPMHILRQVWTTDVKEDDVRSRYQYVLELRERLEESGKLAQQELDKAQGKQKRLYDRGTKIRKFEPSDHVLFLLPTESNQLLVLWKGPYDPKTKSLTILCATIRDTVREDLDGHIVLTPTQPFYTSLVLKKTRIWLRDGKAGYEVIKNRGGLSGRRTHKTFVVERCWVGLTSSISTINGILWMGPKIDI</sequence>
<name>A0A3S1B041_ELYCH</name>